<keyword evidence="2" id="KW-0813">Transport</keyword>
<feature type="transmembrane region" description="Helical" evidence="7">
    <location>
        <begin position="42"/>
        <end position="65"/>
    </location>
</feature>
<keyword evidence="4 7" id="KW-0812">Transmembrane</keyword>
<dbReference type="InterPro" id="IPR011701">
    <property type="entry name" value="MFS"/>
</dbReference>
<feature type="transmembrane region" description="Helical" evidence="7">
    <location>
        <begin position="342"/>
        <end position="361"/>
    </location>
</feature>
<dbReference type="PROSITE" id="PS50850">
    <property type="entry name" value="MFS"/>
    <property type="match status" value="1"/>
</dbReference>
<dbReference type="InterPro" id="IPR036259">
    <property type="entry name" value="MFS_trans_sf"/>
</dbReference>
<feature type="transmembrane region" description="Helical" evidence="7">
    <location>
        <begin position="373"/>
        <end position="391"/>
    </location>
</feature>
<evidence type="ECO:0000259" key="8">
    <source>
        <dbReference type="PROSITE" id="PS50850"/>
    </source>
</evidence>
<evidence type="ECO:0000256" key="4">
    <source>
        <dbReference type="ARBA" id="ARBA00022692"/>
    </source>
</evidence>
<feature type="transmembrane region" description="Helical" evidence="7">
    <location>
        <begin position="168"/>
        <end position="186"/>
    </location>
</feature>
<evidence type="ECO:0000313" key="10">
    <source>
        <dbReference type="Proteomes" id="UP000662904"/>
    </source>
</evidence>
<dbReference type="Gene3D" id="1.20.1250.20">
    <property type="entry name" value="MFS general substrate transporter like domains"/>
    <property type="match status" value="1"/>
</dbReference>
<dbReference type="InterPro" id="IPR020846">
    <property type="entry name" value="MFS_dom"/>
</dbReference>
<keyword evidence="6 7" id="KW-0472">Membrane</keyword>
<feature type="transmembrane region" description="Helical" evidence="7">
    <location>
        <begin position="308"/>
        <end position="330"/>
    </location>
</feature>
<name>A0A8A0RJS9_9FIRM</name>
<dbReference type="SUPFAM" id="SSF103473">
    <property type="entry name" value="MFS general substrate transporter"/>
    <property type="match status" value="1"/>
</dbReference>
<evidence type="ECO:0000256" key="5">
    <source>
        <dbReference type="ARBA" id="ARBA00022989"/>
    </source>
</evidence>
<evidence type="ECO:0000256" key="6">
    <source>
        <dbReference type="ARBA" id="ARBA00023136"/>
    </source>
</evidence>
<evidence type="ECO:0000313" key="9">
    <source>
        <dbReference type="EMBL" id="QSQ08701.1"/>
    </source>
</evidence>
<dbReference type="GO" id="GO:0022857">
    <property type="term" value="F:transmembrane transporter activity"/>
    <property type="evidence" value="ECO:0007669"/>
    <property type="project" value="InterPro"/>
</dbReference>
<dbReference type="InterPro" id="IPR050189">
    <property type="entry name" value="MFS_Efflux_Transporters"/>
</dbReference>
<feature type="transmembrane region" description="Helical" evidence="7">
    <location>
        <begin position="72"/>
        <end position="96"/>
    </location>
</feature>
<evidence type="ECO:0000256" key="3">
    <source>
        <dbReference type="ARBA" id="ARBA00022475"/>
    </source>
</evidence>
<dbReference type="InterPro" id="IPR001958">
    <property type="entry name" value="Tet-R_TetA/multi-R_MdtG-like"/>
</dbReference>
<dbReference type="KEGG" id="kme:H0A61_01044"/>
<dbReference type="PRINTS" id="PR01035">
    <property type="entry name" value="TCRTETA"/>
</dbReference>
<feature type="transmembrane region" description="Helical" evidence="7">
    <location>
        <begin position="216"/>
        <end position="237"/>
    </location>
</feature>
<comment type="subcellular location">
    <subcellularLocation>
        <location evidence="1">Cell membrane</location>
        <topology evidence="1">Multi-pass membrane protein</topology>
    </subcellularLocation>
</comment>
<evidence type="ECO:0000256" key="7">
    <source>
        <dbReference type="SAM" id="Phobius"/>
    </source>
</evidence>
<dbReference type="AlphaFoldDB" id="A0A8A0RJS9"/>
<dbReference type="Proteomes" id="UP000662904">
    <property type="component" value="Chromosome"/>
</dbReference>
<keyword evidence="3" id="KW-1003">Cell membrane</keyword>
<evidence type="ECO:0000256" key="2">
    <source>
        <dbReference type="ARBA" id="ARBA00022448"/>
    </source>
</evidence>
<reference evidence="9" key="1">
    <citation type="submission" date="2020-07" db="EMBL/GenBank/DDBJ databases">
        <title>Koleobacter methoxysyntrophicus gen. nov., sp. nov., a novel anaerobic bacterium isolated from deep subsurface oil field and proposal of Koleobacterales ord. nov. in the phylum Firmicutes.</title>
        <authorList>
            <person name="Sakamoto S."/>
            <person name="Tamaki H."/>
        </authorList>
    </citation>
    <scope>NUCLEOTIDE SEQUENCE</scope>
    <source>
        <strain evidence="9">NRmbB1</strain>
    </source>
</reference>
<evidence type="ECO:0000256" key="1">
    <source>
        <dbReference type="ARBA" id="ARBA00004651"/>
    </source>
</evidence>
<dbReference type="Pfam" id="PF07690">
    <property type="entry name" value="MFS_1"/>
    <property type="match status" value="1"/>
</dbReference>
<dbReference type="EMBL" id="CP059066">
    <property type="protein sequence ID" value="QSQ08701.1"/>
    <property type="molecule type" value="Genomic_DNA"/>
</dbReference>
<dbReference type="GO" id="GO:0005886">
    <property type="term" value="C:plasma membrane"/>
    <property type="evidence" value="ECO:0007669"/>
    <property type="project" value="UniProtKB-SubCell"/>
</dbReference>
<dbReference type="PANTHER" id="PTHR43124">
    <property type="entry name" value="PURINE EFFLUX PUMP PBUE"/>
    <property type="match status" value="1"/>
</dbReference>
<feature type="domain" description="Major facilitator superfamily (MFS) profile" evidence="8">
    <location>
        <begin position="8"/>
        <end position="395"/>
    </location>
</feature>
<dbReference type="RefSeq" id="WP_206708904.1">
    <property type="nucleotide sequence ID" value="NZ_CP059066.1"/>
</dbReference>
<keyword evidence="5 7" id="KW-1133">Transmembrane helix</keyword>
<keyword evidence="10" id="KW-1185">Reference proteome</keyword>
<protein>
    <submittedName>
        <fullName evidence="9">Bacillibactin exporter</fullName>
    </submittedName>
</protein>
<sequence>MKKGMQLKFAVLCLVPFIMVLGNSMLIPVLPSIKSALNISQLRVGLLITAFSIPAGIVIPFAGVLSDHVGRVIIIVPALIIYGLGGLIAGIAAVTLENPYPLILAGRIIQGIGAGGTYQLAMALTGDIFKSNERAKALGFLEAANGLGKVISPLAGAAAGLISWYAPFFIYGILAIPAGIAIRFVVSESKENLKKQSYLEYRISLQEIIQKKAMPLISCFLAGMVALFVLFGTLSFYSDLLEVTFKIKGFLKGIIIAGPVLAMAVLSFSLGIFLEKRNRYMKTLIVTGLAVILIGQVLFAVFPFFWSLFAAVTLVGAGVGGVLPPVNTLITSSASTKRRGIITCLYGTVRFFGVAIGPPLYGFIEKIGREIPLALSSGIVAIAIIFGILFINERVIMGKEKSGTG</sequence>
<feature type="transmembrane region" description="Helical" evidence="7">
    <location>
        <begin position="249"/>
        <end position="272"/>
    </location>
</feature>
<gene>
    <name evidence="9" type="primary">ymfD_2</name>
    <name evidence="9" type="ORF">H0A61_01044</name>
</gene>
<dbReference type="CDD" id="cd17474">
    <property type="entry name" value="MFS_YfmO_like"/>
    <property type="match status" value="1"/>
</dbReference>
<organism evidence="9 10">
    <name type="scientific">Koleobacter methoxysyntrophicus</name>
    <dbReference type="NCBI Taxonomy" id="2751313"/>
    <lineage>
        <taxon>Bacteria</taxon>
        <taxon>Bacillati</taxon>
        <taxon>Bacillota</taxon>
        <taxon>Clostridia</taxon>
        <taxon>Koleobacterales</taxon>
        <taxon>Koleobacteraceae</taxon>
        <taxon>Koleobacter</taxon>
    </lineage>
</organism>
<feature type="transmembrane region" description="Helical" evidence="7">
    <location>
        <begin position="284"/>
        <end position="302"/>
    </location>
</feature>
<dbReference type="PANTHER" id="PTHR43124:SF3">
    <property type="entry name" value="CHLORAMPHENICOL EFFLUX PUMP RV0191"/>
    <property type="match status" value="1"/>
</dbReference>
<proteinExistence type="predicted"/>
<accession>A0A8A0RJS9</accession>